<feature type="region of interest" description="Disordered" evidence="1">
    <location>
        <begin position="43"/>
        <end position="65"/>
    </location>
</feature>
<dbReference type="EMBL" id="PPEL01000054">
    <property type="protein sequence ID" value="PNV64997.1"/>
    <property type="molecule type" value="Genomic_DNA"/>
</dbReference>
<name>A0A2K2U3V1_9ACTN</name>
<proteinExistence type="predicted"/>
<accession>A0A2K2U3V1</accession>
<comment type="caution">
    <text evidence="2">The sequence shown here is derived from an EMBL/GenBank/DDBJ whole genome shotgun (WGS) entry which is preliminary data.</text>
</comment>
<reference evidence="2 3" key="1">
    <citation type="journal article" date="2018" name="Int. J. Syst. Evol. Microbiol.">
        <title>Rubneribacter badeniensis gen. nov., sp. nov. and Enteroscipio rubneri gen. nov., sp. nov., new members of the Eggerthellaceae isolated from human faeces.</title>
        <authorList>
            <person name="Danylec N."/>
            <person name="Gobl A."/>
            <person name="Stoll D.A."/>
            <person name="Hetzer B."/>
            <person name="Kulling S.E."/>
            <person name="Huch M."/>
        </authorList>
    </citation>
    <scope>NUCLEOTIDE SEQUENCE [LARGE SCALE GENOMIC DNA]</scope>
    <source>
        <strain evidence="2 3">ResAG-85</strain>
    </source>
</reference>
<evidence type="ECO:0000313" key="3">
    <source>
        <dbReference type="Proteomes" id="UP000236488"/>
    </source>
</evidence>
<evidence type="ECO:0000256" key="1">
    <source>
        <dbReference type="SAM" id="MobiDB-lite"/>
    </source>
</evidence>
<dbReference type="Proteomes" id="UP000236488">
    <property type="component" value="Unassembled WGS sequence"/>
</dbReference>
<sequence length="78" mass="8246">MSGRFFFPNGRFLKEGGGDPLASTDSSSNIMTMHTLEGTVTEVSDEPFPCGEASHPTLDEPLTGRHVIEGYNDGSAAA</sequence>
<protein>
    <submittedName>
        <fullName evidence="2">Uncharacterized protein</fullName>
    </submittedName>
</protein>
<evidence type="ECO:0000313" key="2">
    <source>
        <dbReference type="EMBL" id="PNV64997.1"/>
    </source>
</evidence>
<organism evidence="2 3">
    <name type="scientific">Rubneribacter badeniensis</name>
    <dbReference type="NCBI Taxonomy" id="2070688"/>
    <lineage>
        <taxon>Bacteria</taxon>
        <taxon>Bacillati</taxon>
        <taxon>Actinomycetota</taxon>
        <taxon>Coriobacteriia</taxon>
        <taxon>Eggerthellales</taxon>
        <taxon>Eggerthellaceae</taxon>
        <taxon>Rubneribacter</taxon>
    </lineage>
</organism>
<dbReference type="AlphaFoldDB" id="A0A2K2U3V1"/>
<keyword evidence="3" id="KW-1185">Reference proteome</keyword>
<gene>
    <name evidence="2" type="ORF">C2L80_08925</name>
</gene>